<evidence type="ECO:0000313" key="1">
    <source>
        <dbReference type="EMBL" id="KAG2227221.1"/>
    </source>
</evidence>
<dbReference type="AlphaFoldDB" id="A0A8H7SFD0"/>
<evidence type="ECO:0000313" key="2">
    <source>
        <dbReference type="Proteomes" id="UP000646827"/>
    </source>
</evidence>
<keyword evidence="2" id="KW-1185">Reference proteome</keyword>
<sequence length="235" mass="26581">MVSGPPFLLLFFWSAKSDSYELTLEMKEEYKKAFDALDNNKKWVLDDGRKVEDAIPVHSFILDTRDKCWESVFTPSQLEQIDSGKKALCEYSESCKNIFSALSQTIIDANKRVPPASSSSSSAGVETTTTTTIIGDGKEEEGRKSSYLKLAIKEEDLISKLWKRLAELGMINPCQDYDLHWLQRTMNYILDLYRMIETTSTLLTQGQWIGTSHFRDNEERASAAMSPIAAKVPVD</sequence>
<accession>A0A8H7SFD0</accession>
<organism evidence="1 2">
    <name type="scientific">Circinella minor</name>
    <dbReference type="NCBI Taxonomy" id="1195481"/>
    <lineage>
        <taxon>Eukaryota</taxon>
        <taxon>Fungi</taxon>
        <taxon>Fungi incertae sedis</taxon>
        <taxon>Mucoromycota</taxon>
        <taxon>Mucoromycotina</taxon>
        <taxon>Mucoromycetes</taxon>
        <taxon>Mucorales</taxon>
        <taxon>Lichtheimiaceae</taxon>
        <taxon>Circinella</taxon>
    </lineage>
</organism>
<protein>
    <submittedName>
        <fullName evidence="1">Uncharacterized protein</fullName>
    </submittedName>
</protein>
<proteinExistence type="predicted"/>
<name>A0A8H7SFD0_9FUNG</name>
<comment type="caution">
    <text evidence="1">The sequence shown here is derived from an EMBL/GenBank/DDBJ whole genome shotgun (WGS) entry which is preliminary data.</text>
</comment>
<dbReference type="EMBL" id="JAEPRB010000009">
    <property type="protein sequence ID" value="KAG2227221.1"/>
    <property type="molecule type" value="Genomic_DNA"/>
</dbReference>
<dbReference type="Proteomes" id="UP000646827">
    <property type="component" value="Unassembled WGS sequence"/>
</dbReference>
<dbReference type="OrthoDB" id="5340906at2759"/>
<reference evidence="1 2" key="1">
    <citation type="submission" date="2020-12" db="EMBL/GenBank/DDBJ databases">
        <title>Metabolic potential, ecology and presence of endohyphal bacteria is reflected in genomic diversity of Mucoromycotina.</title>
        <authorList>
            <person name="Muszewska A."/>
            <person name="Okrasinska A."/>
            <person name="Steczkiewicz K."/>
            <person name="Drgas O."/>
            <person name="Orlowska M."/>
            <person name="Perlinska-Lenart U."/>
            <person name="Aleksandrzak-Piekarczyk T."/>
            <person name="Szatraj K."/>
            <person name="Zielenkiewicz U."/>
            <person name="Pilsyk S."/>
            <person name="Malc E."/>
            <person name="Mieczkowski P."/>
            <person name="Kruszewska J.S."/>
            <person name="Biernat P."/>
            <person name="Pawlowska J."/>
        </authorList>
    </citation>
    <scope>NUCLEOTIDE SEQUENCE [LARGE SCALE GENOMIC DNA]</scope>
    <source>
        <strain evidence="1 2">CBS 142.35</strain>
    </source>
</reference>
<gene>
    <name evidence="1" type="ORF">INT45_008465</name>
</gene>